<organism evidence="2 3">
    <name type="scientific">Elysia crispata</name>
    <name type="common">lettuce slug</name>
    <dbReference type="NCBI Taxonomy" id="231223"/>
    <lineage>
        <taxon>Eukaryota</taxon>
        <taxon>Metazoa</taxon>
        <taxon>Spiralia</taxon>
        <taxon>Lophotrochozoa</taxon>
        <taxon>Mollusca</taxon>
        <taxon>Gastropoda</taxon>
        <taxon>Heterobranchia</taxon>
        <taxon>Euthyneura</taxon>
        <taxon>Panpulmonata</taxon>
        <taxon>Sacoglossa</taxon>
        <taxon>Placobranchoidea</taxon>
        <taxon>Plakobranchidae</taxon>
        <taxon>Elysia</taxon>
    </lineage>
</organism>
<dbReference type="Proteomes" id="UP001283361">
    <property type="component" value="Unassembled WGS sequence"/>
</dbReference>
<reference evidence="2" key="1">
    <citation type="journal article" date="2023" name="G3 (Bethesda)">
        <title>A reference genome for the long-term kleptoplast-retaining sea slug Elysia crispata morphotype clarki.</title>
        <authorList>
            <person name="Eastman K.E."/>
            <person name="Pendleton A.L."/>
            <person name="Shaikh M.A."/>
            <person name="Suttiyut T."/>
            <person name="Ogas R."/>
            <person name="Tomko P."/>
            <person name="Gavelis G."/>
            <person name="Widhalm J.R."/>
            <person name="Wisecaver J.H."/>
        </authorList>
    </citation>
    <scope>NUCLEOTIDE SEQUENCE</scope>
    <source>
        <strain evidence="2">ECLA1</strain>
    </source>
</reference>
<dbReference type="InterPro" id="IPR011256">
    <property type="entry name" value="Reg_factor_effector_dom_sf"/>
</dbReference>
<evidence type="ECO:0008006" key="4">
    <source>
        <dbReference type="Google" id="ProtNLM"/>
    </source>
</evidence>
<proteinExistence type="inferred from homology"/>
<dbReference type="FunFam" id="3.20.80.10:FF:000002">
    <property type="entry name" value="Heme-binding protein 2"/>
    <property type="match status" value="1"/>
</dbReference>
<dbReference type="InterPro" id="IPR006917">
    <property type="entry name" value="SOUL_heme-bd"/>
</dbReference>
<dbReference type="Pfam" id="PF04832">
    <property type="entry name" value="SOUL"/>
    <property type="match status" value="1"/>
</dbReference>
<accession>A0AAE1AS15</accession>
<evidence type="ECO:0000313" key="2">
    <source>
        <dbReference type="EMBL" id="KAK3792863.1"/>
    </source>
</evidence>
<keyword evidence="3" id="KW-1185">Reference proteome</keyword>
<sequence>MLTSNEFISKQNSLVPFSAFYLTIIYLTCRPIPIIADHTVMGFTQTGGSLWGHHGQLPIDYTVGSGKLEVKEGRRVNEFHFRTTHLSRKDFKRKASSCFAAWLAGKYLISVSRGPNLTGNLFSVLESCRLSMTPRYLAKDIMSFSKVVTVLASCLVVSIAAAAVGSTAAKPHDVCHGLECPNFTVLNKTADWELRRYGPTKWASTNITAMYKDRVTGLMFSYLFLYITKENANHTKIDMTVPVVTKIIHGQGPNCESELIMHFMLPFDTWDNPIAPTNPAVTIQEWPAMDVYVRSFGGFAKDADYSDNLAKLSEDLTGSNFSIEDAFFFAAVYDGPYTFVNRHNEVWIQKK</sequence>
<dbReference type="PANTHER" id="PTHR11220">
    <property type="entry name" value="HEME-BINDING PROTEIN-RELATED"/>
    <property type="match status" value="1"/>
</dbReference>
<name>A0AAE1AS15_9GAST</name>
<dbReference type="AlphaFoldDB" id="A0AAE1AS15"/>
<protein>
    <recommendedName>
        <fullName evidence="4">Heme-binding protein 2</fullName>
    </recommendedName>
</protein>
<dbReference type="EMBL" id="JAWDGP010001320">
    <property type="protein sequence ID" value="KAK3792863.1"/>
    <property type="molecule type" value="Genomic_DNA"/>
</dbReference>
<evidence type="ECO:0000256" key="1">
    <source>
        <dbReference type="ARBA" id="ARBA00009817"/>
    </source>
</evidence>
<gene>
    <name evidence="2" type="ORF">RRG08_039797</name>
</gene>
<comment type="similarity">
    <text evidence="1">Belongs to the HEBP family.</text>
</comment>
<comment type="caution">
    <text evidence="2">The sequence shown here is derived from an EMBL/GenBank/DDBJ whole genome shotgun (WGS) entry which is preliminary data.</text>
</comment>
<dbReference type="GO" id="GO:0020037">
    <property type="term" value="F:heme binding"/>
    <property type="evidence" value="ECO:0007669"/>
    <property type="project" value="TreeGrafter"/>
</dbReference>
<dbReference type="SUPFAM" id="SSF55136">
    <property type="entry name" value="Probable bacterial effector-binding domain"/>
    <property type="match status" value="1"/>
</dbReference>
<dbReference type="Gene3D" id="3.20.80.10">
    <property type="entry name" value="Regulatory factor, effector binding domain"/>
    <property type="match status" value="1"/>
</dbReference>
<dbReference type="PANTHER" id="PTHR11220:SF1">
    <property type="entry name" value="HEME-BINDING PROTEIN 2"/>
    <property type="match status" value="1"/>
</dbReference>
<evidence type="ECO:0000313" key="3">
    <source>
        <dbReference type="Proteomes" id="UP001283361"/>
    </source>
</evidence>